<organism evidence="1 2">
    <name type="scientific">Modicisalibacter ilicicola DSM 19980</name>
    <dbReference type="NCBI Taxonomy" id="1121942"/>
    <lineage>
        <taxon>Bacteria</taxon>
        <taxon>Pseudomonadati</taxon>
        <taxon>Pseudomonadota</taxon>
        <taxon>Gammaproteobacteria</taxon>
        <taxon>Oceanospirillales</taxon>
        <taxon>Halomonadaceae</taxon>
        <taxon>Modicisalibacter</taxon>
    </lineage>
</organism>
<accession>A0A1M5C0M2</accession>
<proteinExistence type="predicted"/>
<keyword evidence="2" id="KW-1185">Reference proteome</keyword>
<dbReference type="STRING" id="1121942.SAMN02745148_02769"/>
<reference evidence="1 2" key="1">
    <citation type="submission" date="2016-11" db="EMBL/GenBank/DDBJ databases">
        <authorList>
            <person name="Jaros S."/>
            <person name="Januszkiewicz K."/>
            <person name="Wedrychowicz H."/>
        </authorList>
    </citation>
    <scope>NUCLEOTIDE SEQUENCE [LARGE SCALE GENOMIC DNA]</scope>
    <source>
        <strain evidence="1 2">DSM 19980</strain>
    </source>
</reference>
<dbReference type="EMBL" id="FQUJ01000012">
    <property type="protein sequence ID" value="SHF48216.1"/>
    <property type="molecule type" value="Genomic_DNA"/>
</dbReference>
<evidence type="ECO:0000313" key="2">
    <source>
        <dbReference type="Proteomes" id="UP000184346"/>
    </source>
</evidence>
<gene>
    <name evidence="1" type="ORF">SAMN02745148_02769</name>
</gene>
<evidence type="ECO:0000313" key="1">
    <source>
        <dbReference type="EMBL" id="SHF48216.1"/>
    </source>
</evidence>
<dbReference type="RefSeq" id="WP_175546981.1">
    <property type="nucleotide sequence ID" value="NZ_FQUJ01000012.1"/>
</dbReference>
<dbReference type="Proteomes" id="UP000184346">
    <property type="component" value="Unassembled WGS sequence"/>
</dbReference>
<feature type="non-terminal residue" evidence="1">
    <location>
        <position position="1"/>
    </location>
</feature>
<protein>
    <submittedName>
        <fullName evidence="1">Uncharacterized protein</fullName>
    </submittedName>
</protein>
<name>A0A1M5C0M2_9GAMM</name>
<sequence length="737" mass="75323">GDPLTEGGFDGVLGDVTDAGKLATIQDGELVLATSDGDIAKGNSANDFIRYLDLSDAALNELTIATRFDNPFPAALAAQGLPAGTIPNYAQQGIVFGLGTQGNNEVVKLVLGGLKGNAVQIWSNPDAGGIDTKYMLDDLLSDASLGLDDVAAVEMSLTIDKAAGSVTPIVTLFGSDGSVLGGLRASPAAGFVTAQAETLPAAVLANLTDPATPTAVGVTSNDYKTLGSYEASWEYLDVTTPDTTSQPNTTFQPNTTLLAEETSTAVGISDAALVTENGDSGTTTLMFELSADSAINDTLGISYSMDGGATTQSRLVTFVDGIAMLGIEVANDAVDDGADRVSVQLSSVAGEQYVLDSSRLTAIGSVTEDEAPALASAEQVFASAALETPDTYAAGAVGSAMVTVTPGSDVQESNYGSNSFQVTNTGDKKIAAIYFDVSTALYGDSVFDPDGRGGDTTFKAWDIDSAGGSGALSPADYEHYFLPGADPDPTDANNNGGFRGALVKFSATVDGGFNQGETVGFSGDMDPNSIAGMEKDGANGVDTGSLPDWDVGGVSGAELIGSRVHVAFTDGSMASAQLMGDGSQSGAKALVTEAPQNLEASLSVDGMLPGESGTYSGVPTVLVSGPADEWVRIVMTKGHQPVANTTDNLAAIVEWRLADEKFPVNNAAEFQFVDVQLDADGSADISDQFVYDLFLNDTASFPGDDALPLGYVASVIDDPASSGVSLGGISDPIYLLE</sequence>
<dbReference type="AlphaFoldDB" id="A0A1M5C0M2"/>